<dbReference type="Gene3D" id="1.10.1520.10">
    <property type="entry name" value="Ribonuclease III domain"/>
    <property type="match status" value="2"/>
</dbReference>
<dbReference type="SUPFAM" id="SSF69065">
    <property type="entry name" value="RNase III domain-like"/>
    <property type="match status" value="2"/>
</dbReference>
<dbReference type="Proteomes" id="UP000728185">
    <property type="component" value="Unassembled WGS sequence"/>
</dbReference>
<dbReference type="PROSITE" id="PS50142">
    <property type="entry name" value="RNASE_3_2"/>
    <property type="match status" value="2"/>
</dbReference>
<organism evidence="3 4">
    <name type="scientific">Fasciolopsis buskii</name>
    <dbReference type="NCBI Taxonomy" id="27845"/>
    <lineage>
        <taxon>Eukaryota</taxon>
        <taxon>Metazoa</taxon>
        <taxon>Spiralia</taxon>
        <taxon>Lophotrochozoa</taxon>
        <taxon>Platyhelminthes</taxon>
        <taxon>Trematoda</taxon>
        <taxon>Digenea</taxon>
        <taxon>Plagiorchiida</taxon>
        <taxon>Echinostomata</taxon>
        <taxon>Echinostomatoidea</taxon>
        <taxon>Fasciolidae</taxon>
        <taxon>Fasciolopsis</taxon>
    </lineage>
</organism>
<accession>A0A8E0VGV0</accession>
<evidence type="ECO:0000313" key="4">
    <source>
        <dbReference type="Proteomes" id="UP000728185"/>
    </source>
</evidence>
<dbReference type="EMBL" id="LUCM01005301">
    <property type="protein sequence ID" value="KAA0193026.1"/>
    <property type="molecule type" value="Genomic_DNA"/>
</dbReference>
<dbReference type="PANTHER" id="PTHR14950">
    <property type="entry name" value="DICER-RELATED"/>
    <property type="match status" value="1"/>
</dbReference>
<dbReference type="AlphaFoldDB" id="A0A8E0VGV0"/>
<dbReference type="InterPro" id="IPR000999">
    <property type="entry name" value="RNase_III_dom"/>
</dbReference>
<evidence type="ECO:0000259" key="2">
    <source>
        <dbReference type="PROSITE" id="PS50142"/>
    </source>
</evidence>
<proteinExistence type="predicted"/>
<dbReference type="GO" id="GO:0004525">
    <property type="term" value="F:ribonuclease III activity"/>
    <property type="evidence" value="ECO:0007669"/>
    <property type="project" value="InterPro"/>
</dbReference>
<name>A0A8E0VGV0_9TREM</name>
<keyword evidence="4" id="KW-1185">Reference proteome</keyword>
<gene>
    <name evidence="3" type="ORF">FBUS_10831</name>
</gene>
<protein>
    <recommendedName>
        <fullName evidence="2">RNase III domain-containing protein</fullName>
    </recommendedName>
</protein>
<evidence type="ECO:0000313" key="3">
    <source>
        <dbReference type="EMBL" id="KAA0193026.1"/>
    </source>
</evidence>
<feature type="domain" description="RNase III" evidence="2">
    <location>
        <begin position="428"/>
        <end position="544"/>
    </location>
</feature>
<dbReference type="PROSITE" id="PS00517">
    <property type="entry name" value="RNASE_3_1"/>
    <property type="match status" value="2"/>
</dbReference>
<sequence length="669" mass="75551">MARAYVQLVNQFNLSVNDFSLVLSTHCILCDLVCEVITRNLHSVQDTGSSSSSRLIDQLMFNPNRALVCALLCIVKWPSSTVDFEASRHLLSMAPDNEIPIFPKSVSNVLPKFTPCCDIIPFRRTPLDQIQPSCWRGLLLHSTTMSAHDLGLFACAGPAPASLEEVECFRLSRHLQAARAHNSKTSTRRTSTVDFEASRHLLSMAPDNEIPIFPKSVSNVLPKFTPCCDIIPFRRTPLDQIQPSCWRGLLLHSTTMSAHDLGLFACAGPAPASLEEVECFRLSRHLQAARAHNSKTSTRRSPLTYKASTCHVHPLSAWLWFNLTLIPVVLYQLNRALCAVELSQSLSKLTPCTIVKHFPVRIPDRIDAPKCMLSAFRVPSELDREAASSILWPTGVSPKPDRILGDTEIDAGKLLVATTTLGADDVVNLERLEFLGDSFIKLMGTLFVYSHLPPTASEQELTNNRIQYLTNMKFENIIESLHWSKYCTSRFYLASTQFLPPGYVLSKEAAESKEHTDRQFVTFNRKSLSDMLEALVGLLLIASKPECAFIFYSRAYSLVGDSPVKMIREKWPMLFSPYHDRRTFTNLNSQLRIEEILGYQFSQPDYLWTAFRRHTGCPEELRDHERLEFLGDAVLDYTISFHIFNANKNFDPGELLVFSRHLFVQRCSS</sequence>
<feature type="domain" description="RNase III" evidence="2">
    <location>
        <begin position="590"/>
        <end position="655"/>
    </location>
</feature>
<dbReference type="CDD" id="cd00593">
    <property type="entry name" value="RIBOc"/>
    <property type="match status" value="2"/>
</dbReference>
<dbReference type="OrthoDB" id="6267905at2759"/>
<evidence type="ECO:0000256" key="1">
    <source>
        <dbReference type="ARBA" id="ARBA00022801"/>
    </source>
</evidence>
<reference evidence="3" key="1">
    <citation type="submission" date="2019-05" db="EMBL/GenBank/DDBJ databases">
        <title>Annotation for the trematode Fasciolopsis buski.</title>
        <authorList>
            <person name="Choi Y.-J."/>
        </authorList>
    </citation>
    <scope>NUCLEOTIDE SEQUENCE</scope>
    <source>
        <strain evidence="3">HT</strain>
        <tissue evidence="3">Whole worm</tissue>
    </source>
</reference>
<dbReference type="GO" id="GO:0006396">
    <property type="term" value="P:RNA processing"/>
    <property type="evidence" value="ECO:0007669"/>
    <property type="project" value="InterPro"/>
</dbReference>
<keyword evidence="1" id="KW-0378">Hydrolase</keyword>
<dbReference type="InterPro" id="IPR036389">
    <property type="entry name" value="RNase_III_sf"/>
</dbReference>
<comment type="caution">
    <text evidence="3">The sequence shown here is derived from an EMBL/GenBank/DDBJ whole genome shotgun (WGS) entry which is preliminary data.</text>
</comment>
<dbReference type="Pfam" id="PF00636">
    <property type="entry name" value="Ribonuclease_3"/>
    <property type="match status" value="1"/>
</dbReference>